<dbReference type="GO" id="GO:0009306">
    <property type="term" value="P:protein secretion"/>
    <property type="evidence" value="ECO:0007669"/>
    <property type="project" value="InterPro"/>
</dbReference>
<evidence type="ECO:0000313" key="12">
    <source>
        <dbReference type="Proteomes" id="UP000008957"/>
    </source>
</evidence>
<evidence type="ECO:0000256" key="2">
    <source>
        <dbReference type="ARBA" id="ARBA00005745"/>
    </source>
</evidence>
<evidence type="ECO:0000256" key="3">
    <source>
        <dbReference type="ARBA" id="ARBA00022448"/>
    </source>
</evidence>
<dbReference type="KEGG" id="sbr:SY1_19860"/>
<gene>
    <name evidence="11" type="ORF">SY1_19860</name>
</gene>
<dbReference type="PRINTS" id="PR00812">
    <property type="entry name" value="BCTERIALGSPF"/>
</dbReference>
<comment type="subcellular location">
    <subcellularLocation>
        <location evidence="1 8">Cell membrane</location>
        <topology evidence="1 8">Multi-pass membrane protein</topology>
    </subcellularLocation>
</comment>
<evidence type="ECO:0000259" key="10">
    <source>
        <dbReference type="Pfam" id="PF00482"/>
    </source>
</evidence>
<evidence type="ECO:0000256" key="5">
    <source>
        <dbReference type="ARBA" id="ARBA00022692"/>
    </source>
</evidence>
<dbReference type="PANTHER" id="PTHR30012:SF0">
    <property type="entry name" value="TYPE II SECRETION SYSTEM PROTEIN F-RELATED"/>
    <property type="match status" value="1"/>
</dbReference>
<feature type="transmembrane region" description="Helical" evidence="9">
    <location>
        <begin position="354"/>
        <end position="375"/>
    </location>
</feature>
<evidence type="ECO:0000256" key="6">
    <source>
        <dbReference type="ARBA" id="ARBA00022989"/>
    </source>
</evidence>
<sequence>MPYFTYSGYDARGKQTRGTVEASSSMQAVERLTERGIVVVDVAAAERKRSGRPKLLSLDAHIFFCRSLASYLKSGLPLADSLRIMAKQARDRHMGPALEKLLAEVEGGRKFHTALAESGAFRESLWRVAESGEQSGSLISVLAEAAEQFKLEDGLVRKIRGAMTYPIVMAVVGVGVVTFMLTYVVPKISSLFEDMHQTLPLPTRILIGLSSFIIDWGVWVLAGLLLLFLWMKRRGKKIAIPFMRGINEQLTLALVTSHLSTLLRSGIPLVQALRMASSMDPRARRWLDCAEMVKAGHRFDRALERTGFPEEIVAVVRVGEMGGELSQALSNVSGQCREIAQSRMERLSTLMEPMMVLLLGVSVGFIVLAILTPVFDLAGIVK</sequence>
<dbReference type="Proteomes" id="UP000008957">
    <property type="component" value="Chromosome"/>
</dbReference>
<dbReference type="InterPro" id="IPR003004">
    <property type="entry name" value="GspF/PilC"/>
</dbReference>
<keyword evidence="5 8" id="KW-0812">Transmembrane</keyword>
<reference evidence="11 12" key="2">
    <citation type="submission" date="2010-03" db="EMBL/GenBank/DDBJ databases">
        <authorList>
            <person name="Pajon A."/>
        </authorList>
    </citation>
    <scope>NUCLEOTIDE SEQUENCE [LARGE SCALE GENOMIC DNA]</scope>
    <source>
        <strain evidence="11 12">SGP1</strain>
    </source>
</reference>
<name>A0AB94IY81_9BACT</name>
<dbReference type="InterPro" id="IPR001992">
    <property type="entry name" value="T2SS_GspF/T4SS_PilC_CS"/>
</dbReference>
<reference evidence="12" key="1">
    <citation type="submission" date="2010-03" db="EMBL/GenBank/DDBJ databases">
        <title>The genome sequence of Synergistetes sp. SGP1.</title>
        <authorList>
            <consortium name="metaHIT consortium -- http://www.metahit.eu/"/>
            <person name="Pajon A."/>
            <person name="Turner K."/>
            <person name="Parkhill J."/>
            <person name="Wade W."/>
            <person name="Vartoukian S."/>
        </authorList>
    </citation>
    <scope>NUCLEOTIDE SEQUENCE [LARGE SCALE GENOMIC DNA]</scope>
    <source>
        <strain evidence="12">SGP1</strain>
    </source>
</reference>
<accession>A0AB94IY81</accession>
<feature type="domain" description="Type II secretion system protein GspF" evidence="10">
    <location>
        <begin position="257"/>
        <end position="373"/>
    </location>
</feature>
<dbReference type="RefSeq" id="WP_015556940.1">
    <property type="nucleotide sequence ID" value="NC_021038.1"/>
</dbReference>
<comment type="similarity">
    <text evidence="2 8">Belongs to the GSP F family.</text>
</comment>
<dbReference type="EMBL" id="FP929056">
    <property type="protein sequence ID" value="CBL28793.1"/>
    <property type="molecule type" value="Genomic_DNA"/>
</dbReference>
<dbReference type="GO" id="GO:0005886">
    <property type="term" value="C:plasma membrane"/>
    <property type="evidence" value="ECO:0007669"/>
    <property type="project" value="UniProtKB-SubCell"/>
</dbReference>
<dbReference type="PROSITE" id="PS00874">
    <property type="entry name" value="T2SP_F"/>
    <property type="match status" value="1"/>
</dbReference>
<evidence type="ECO:0000313" key="11">
    <source>
        <dbReference type="EMBL" id="CBL28793.1"/>
    </source>
</evidence>
<evidence type="ECO:0000256" key="9">
    <source>
        <dbReference type="SAM" id="Phobius"/>
    </source>
</evidence>
<feature type="domain" description="Type II secretion system protein GspF" evidence="10">
    <location>
        <begin position="64"/>
        <end position="186"/>
    </location>
</feature>
<organism evidence="11 12">
    <name type="scientific">Fretibacterium fastidiosum</name>
    <dbReference type="NCBI Taxonomy" id="651822"/>
    <lineage>
        <taxon>Bacteria</taxon>
        <taxon>Thermotogati</taxon>
        <taxon>Synergistota</taxon>
        <taxon>Synergistia</taxon>
        <taxon>Synergistales</taxon>
        <taxon>Aminobacteriaceae</taxon>
        <taxon>Fretibacterium</taxon>
    </lineage>
</organism>
<evidence type="ECO:0000256" key="7">
    <source>
        <dbReference type="ARBA" id="ARBA00023136"/>
    </source>
</evidence>
<protein>
    <submittedName>
        <fullName evidence="11">Type II secretory pathway, component PulF</fullName>
    </submittedName>
</protein>
<keyword evidence="4" id="KW-1003">Cell membrane</keyword>
<evidence type="ECO:0000256" key="8">
    <source>
        <dbReference type="RuleBase" id="RU003923"/>
    </source>
</evidence>
<proteinExistence type="inferred from homology"/>
<keyword evidence="3 8" id="KW-0813">Transport</keyword>
<dbReference type="Gene3D" id="1.20.81.30">
    <property type="entry name" value="Type II secretion system (T2SS), domain F"/>
    <property type="match status" value="2"/>
</dbReference>
<keyword evidence="6 9" id="KW-1133">Transmembrane helix</keyword>
<dbReference type="PANTHER" id="PTHR30012">
    <property type="entry name" value="GENERAL SECRETION PATHWAY PROTEIN"/>
    <property type="match status" value="1"/>
</dbReference>
<evidence type="ECO:0000256" key="1">
    <source>
        <dbReference type="ARBA" id="ARBA00004651"/>
    </source>
</evidence>
<dbReference type="AlphaFoldDB" id="A0AB94IY81"/>
<feature type="transmembrane region" description="Helical" evidence="9">
    <location>
        <begin position="205"/>
        <end position="230"/>
    </location>
</feature>
<dbReference type="Pfam" id="PF00482">
    <property type="entry name" value="T2SSF"/>
    <property type="match status" value="2"/>
</dbReference>
<dbReference type="InterPro" id="IPR042094">
    <property type="entry name" value="T2SS_GspF_sf"/>
</dbReference>
<dbReference type="InterPro" id="IPR018076">
    <property type="entry name" value="T2SS_GspF_dom"/>
</dbReference>
<feature type="transmembrane region" description="Helical" evidence="9">
    <location>
        <begin position="165"/>
        <end position="185"/>
    </location>
</feature>
<keyword evidence="7 9" id="KW-0472">Membrane</keyword>
<evidence type="ECO:0000256" key="4">
    <source>
        <dbReference type="ARBA" id="ARBA00022475"/>
    </source>
</evidence>
<keyword evidence="12" id="KW-1185">Reference proteome</keyword>